<feature type="transmembrane region" description="Helical" evidence="7">
    <location>
        <begin position="300"/>
        <end position="321"/>
    </location>
</feature>
<feature type="transmembrane region" description="Helical" evidence="7">
    <location>
        <begin position="234"/>
        <end position="261"/>
    </location>
</feature>
<feature type="transmembrane region" description="Helical" evidence="7">
    <location>
        <begin position="357"/>
        <end position="376"/>
    </location>
</feature>
<dbReference type="InterPro" id="IPR006043">
    <property type="entry name" value="NCS2"/>
</dbReference>
<comment type="caution">
    <text evidence="8">The sequence shown here is derived from an EMBL/GenBank/DDBJ whole genome shotgun (WGS) entry which is preliminary data.</text>
</comment>
<gene>
    <name evidence="8" type="ORF">J2Z69_001054</name>
</gene>
<evidence type="ECO:0000256" key="1">
    <source>
        <dbReference type="ARBA" id="ARBA00004141"/>
    </source>
</evidence>
<feature type="transmembrane region" description="Helical" evidence="7">
    <location>
        <begin position="87"/>
        <end position="108"/>
    </location>
</feature>
<dbReference type="PANTHER" id="PTHR42810">
    <property type="entry name" value="PURINE PERMEASE C1399.01C-RELATED"/>
    <property type="match status" value="1"/>
</dbReference>
<name>A0ABS4JG43_9BACL</name>
<evidence type="ECO:0000256" key="5">
    <source>
        <dbReference type="ARBA" id="ARBA00022989"/>
    </source>
</evidence>
<feature type="transmembrane region" description="Helical" evidence="7">
    <location>
        <begin position="59"/>
        <end position="81"/>
    </location>
</feature>
<proteinExistence type="inferred from homology"/>
<feature type="transmembrane region" description="Helical" evidence="7">
    <location>
        <begin position="273"/>
        <end position="294"/>
    </location>
</feature>
<dbReference type="NCBIfam" id="NF037981">
    <property type="entry name" value="NCS2_1"/>
    <property type="match status" value="1"/>
</dbReference>
<comment type="subcellular location">
    <subcellularLocation>
        <location evidence="1">Membrane</location>
        <topology evidence="1">Multi-pass membrane protein</topology>
    </subcellularLocation>
</comment>
<organism evidence="8 9">
    <name type="scientific">Paenibacillus shirakamiensis</name>
    <dbReference type="NCBI Taxonomy" id="1265935"/>
    <lineage>
        <taxon>Bacteria</taxon>
        <taxon>Bacillati</taxon>
        <taxon>Bacillota</taxon>
        <taxon>Bacilli</taxon>
        <taxon>Bacillales</taxon>
        <taxon>Paenibacillaceae</taxon>
        <taxon>Paenibacillus</taxon>
    </lineage>
</organism>
<keyword evidence="4 7" id="KW-0812">Transmembrane</keyword>
<keyword evidence="6 7" id="KW-0472">Membrane</keyword>
<evidence type="ECO:0000256" key="4">
    <source>
        <dbReference type="ARBA" id="ARBA00022692"/>
    </source>
</evidence>
<protein>
    <submittedName>
        <fullName evidence="8">Xanthine/uracil permease</fullName>
    </submittedName>
</protein>
<accession>A0ABS4JG43</accession>
<evidence type="ECO:0000256" key="3">
    <source>
        <dbReference type="ARBA" id="ARBA00022448"/>
    </source>
</evidence>
<evidence type="ECO:0000256" key="7">
    <source>
        <dbReference type="SAM" id="Phobius"/>
    </source>
</evidence>
<reference evidence="8 9" key="1">
    <citation type="submission" date="2021-03" db="EMBL/GenBank/DDBJ databases">
        <title>Genomic Encyclopedia of Type Strains, Phase IV (KMG-IV): sequencing the most valuable type-strain genomes for metagenomic binning, comparative biology and taxonomic classification.</title>
        <authorList>
            <person name="Goeker M."/>
        </authorList>
    </citation>
    <scope>NUCLEOTIDE SEQUENCE [LARGE SCALE GENOMIC DNA]</scope>
    <source>
        <strain evidence="8 9">DSM 26806</strain>
    </source>
</reference>
<feature type="transmembrane region" description="Helical" evidence="7">
    <location>
        <begin position="330"/>
        <end position="351"/>
    </location>
</feature>
<sequence>MQRTFLVVGVSSCLQAWLGHRYPIADGPAGSWVSIFVILGQVGMHQGQRAADVLQILEGGLLVAGLLLFFLGVTGLVHRILRIFTPLVTGTFLLILALQLSGVFLKGMMGLQGAVSRPNYITATIAFFVFAMITVLSIKGKGWVKSYAVLLGILCGWILYAVFGDLSHRSSSTSLVQLPELFAWGTPKFDLGMTLTAILFTFLLVANTISAISAVQQVAPLSQESEKKVLTRSIWIGGISHMISSIFSTIGVVPLPASAGFIRLTGQKKVKSFLIAGLILAGISLIPSIVNFISLIPGPIANAALLAAFVQMIGISFQTLLRESLDQRRLTILGIGLLLGIGIMFLPEIAFNGIPASLQYVLSNGLLVGTLIVIMLEQLWKE</sequence>
<dbReference type="Proteomes" id="UP001519288">
    <property type="component" value="Unassembled WGS sequence"/>
</dbReference>
<evidence type="ECO:0000313" key="9">
    <source>
        <dbReference type="Proteomes" id="UP001519288"/>
    </source>
</evidence>
<keyword evidence="5 7" id="KW-1133">Transmembrane helix</keyword>
<evidence type="ECO:0000256" key="6">
    <source>
        <dbReference type="ARBA" id="ARBA00023136"/>
    </source>
</evidence>
<keyword evidence="9" id="KW-1185">Reference proteome</keyword>
<feature type="transmembrane region" description="Helical" evidence="7">
    <location>
        <begin position="120"/>
        <end position="138"/>
    </location>
</feature>
<feature type="transmembrane region" description="Helical" evidence="7">
    <location>
        <begin position="144"/>
        <end position="163"/>
    </location>
</feature>
<feature type="transmembrane region" description="Helical" evidence="7">
    <location>
        <begin position="191"/>
        <end position="214"/>
    </location>
</feature>
<dbReference type="PANTHER" id="PTHR42810:SF1">
    <property type="entry name" value="PURINE PERMEASE YWDJ-RELATED"/>
    <property type="match status" value="1"/>
</dbReference>
<dbReference type="EMBL" id="JAGGLD010000001">
    <property type="protein sequence ID" value="MBP2000035.1"/>
    <property type="molecule type" value="Genomic_DNA"/>
</dbReference>
<evidence type="ECO:0000256" key="2">
    <source>
        <dbReference type="ARBA" id="ARBA00008821"/>
    </source>
</evidence>
<dbReference type="Pfam" id="PF00860">
    <property type="entry name" value="Xan_ur_permease"/>
    <property type="match status" value="1"/>
</dbReference>
<comment type="similarity">
    <text evidence="2">Belongs to the nucleobase:cation symporter-2 (NCS2) (TC 2.A.40) family.</text>
</comment>
<evidence type="ECO:0000313" key="8">
    <source>
        <dbReference type="EMBL" id="MBP2000035.1"/>
    </source>
</evidence>
<keyword evidence="3" id="KW-0813">Transport</keyword>